<keyword evidence="1" id="KW-0472">Membrane</keyword>
<organism evidence="2 3">
    <name type="scientific">Candidatus Sulfurimonas baltica</name>
    <dbReference type="NCBI Taxonomy" id="2740404"/>
    <lineage>
        <taxon>Bacteria</taxon>
        <taxon>Pseudomonadati</taxon>
        <taxon>Campylobacterota</taxon>
        <taxon>Epsilonproteobacteria</taxon>
        <taxon>Campylobacterales</taxon>
        <taxon>Sulfurimonadaceae</taxon>
        <taxon>Sulfurimonas</taxon>
    </lineage>
</organism>
<dbReference type="AlphaFoldDB" id="A0A7S7RMB5"/>
<evidence type="ECO:0000313" key="3">
    <source>
        <dbReference type="Proteomes" id="UP000593994"/>
    </source>
</evidence>
<name>A0A7S7RMB5_9BACT</name>
<dbReference type="KEGG" id="sbal:HUE88_09350"/>
<sequence>MDIIKITLSIISIFIVAFILYIATTIFTIFDDASSHDTSLYEYSTFKCKDKDFTLTAPAILYHYNFTGSSSSANKTYRFTYHLNDGKEDYMSVVKTYPIGSKFKFINIYESSSFSSGRMIDFLIEDERGLRSLVSNLEISINQCSLDKIDKSQENYYPSGMKTKVKNRNNLFTIEAELYDFSTDRAYLSNIAKQENNTDSKSTLTIKIPNKEYLYFTRNIVEEHITNIKDNNLSIKIEFDSKNVFIPTFFLEGKSFSQYSCQDINISDIYSCYKSFPKWLNRPYKKDLYIKISTLKDLKEQLSLLKNNDYIIIAYLPLVTEDDDNYYLMVDDYLKAIYSYNKIKVINSDKNISKINFLLMGTKGNFNLGRGLNILDNSGKLQKNIFFLDPKLDVKLSAFKL</sequence>
<evidence type="ECO:0000256" key="1">
    <source>
        <dbReference type="SAM" id="Phobius"/>
    </source>
</evidence>
<proteinExistence type="predicted"/>
<dbReference type="EMBL" id="CP054492">
    <property type="protein sequence ID" value="QOY51326.1"/>
    <property type="molecule type" value="Genomic_DNA"/>
</dbReference>
<dbReference type="Proteomes" id="UP000593994">
    <property type="component" value="Chromosome"/>
</dbReference>
<protein>
    <submittedName>
        <fullName evidence="2">Uncharacterized protein</fullName>
    </submittedName>
</protein>
<feature type="transmembrane region" description="Helical" evidence="1">
    <location>
        <begin position="7"/>
        <end position="30"/>
    </location>
</feature>
<gene>
    <name evidence="2" type="ORF">HUE88_09350</name>
</gene>
<reference evidence="2 3" key="1">
    <citation type="submission" date="2020-05" db="EMBL/GenBank/DDBJ databases">
        <title>Sulfurimonas marisnigri, sp. nov., and Sulfurimonas baltica, sp. nov., manganese oxide reducing chemolithoautotrophs of the class Epsilonproteobacteria isolated from the pelagic redoxclines of the Black and Baltic Seas and emended description of the genus Sulfurimonas.</title>
        <authorList>
            <person name="Henkel J.V."/>
            <person name="Laudan C."/>
            <person name="Werner J."/>
            <person name="Neu T."/>
            <person name="Plewe S."/>
            <person name="Sproer C."/>
            <person name="Bunk B."/>
            <person name="Schulz-Vogt H.N."/>
        </authorList>
    </citation>
    <scope>NUCLEOTIDE SEQUENCE [LARGE SCALE GENOMIC DNA]</scope>
    <source>
        <strain evidence="2 3">GD2</strain>
    </source>
</reference>
<keyword evidence="1" id="KW-1133">Transmembrane helix</keyword>
<keyword evidence="3" id="KW-1185">Reference proteome</keyword>
<evidence type="ECO:0000313" key="2">
    <source>
        <dbReference type="EMBL" id="QOY51326.1"/>
    </source>
</evidence>
<accession>A0A7S7RMB5</accession>
<dbReference type="RefSeq" id="WP_194368439.1">
    <property type="nucleotide sequence ID" value="NZ_CP054492.1"/>
</dbReference>
<keyword evidence="1" id="KW-0812">Transmembrane</keyword>